<evidence type="ECO:0000256" key="2">
    <source>
        <dbReference type="ARBA" id="ARBA00023125"/>
    </source>
</evidence>
<evidence type="ECO:0000313" key="6">
    <source>
        <dbReference type="Proteomes" id="UP001595872"/>
    </source>
</evidence>
<proteinExistence type="predicted"/>
<keyword evidence="6" id="KW-1185">Reference proteome</keyword>
<dbReference type="PROSITE" id="PS51118">
    <property type="entry name" value="HTH_HXLR"/>
    <property type="match status" value="1"/>
</dbReference>
<dbReference type="PANTHER" id="PTHR33204:SF39">
    <property type="entry name" value="TRANSCRIPTIONAL REGULATORY PROTEIN"/>
    <property type="match status" value="1"/>
</dbReference>
<evidence type="ECO:0000256" key="3">
    <source>
        <dbReference type="ARBA" id="ARBA00023163"/>
    </source>
</evidence>
<accession>A0ABV9TRG5</accession>
<organism evidence="5 6">
    <name type="scientific">Actinomadura gamaensis</name>
    <dbReference type="NCBI Taxonomy" id="1763541"/>
    <lineage>
        <taxon>Bacteria</taxon>
        <taxon>Bacillati</taxon>
        <taxon>Actinomycetota</taxon>
        <taxon>Actinomycetes</taxon>
        <taxon>Streptosporangiales</taxon>
        <taxon>Thermomonosporaceae</taxon>
        <taxon>Actinomadura</taxon>
    </lineage>
</organism>
<dbReference type="InterPro" id="IPR036388">
    <property type="entry name" value="WH-like_DNA-bd_sf"/>
</dbReference>
<reference evidence="6" key="1">
    <citation type="journal article" date="2019" name="Int. J. Syst. Evol. Microbiol.">
        <title>The Global Catalogue of Microorganisms (GCM) 10K type strain sequencing project: providing services to taxonomists for standard genome sequencing and annotation.</title>
        <authorList>
            <consortium name="The Broad Institute Genomics Platform"/>
            <consortium name="The Broad Institute Genome Sequencing Center for Infectious Disease"/>
            <person name="Wu L."/>
            <person name="Ma J."/>
        </authorList>
    </citation>
    <scope>NUCLEOTIDE SEQUENCE [LARGE SCALE GENOMIC DNA]</scope>
    <source>
        <strain evidence="6">KLKA75</strain>
    </source>
</reference>
<dbReference type="CDD" id="cd00090">
    <property type="entry name" value="HTH_ARSR"/>
    <property type="match status" value="1"/>
</dbReference>
<dbReference type="InterPro" id="IPR011991">
    <property type="entry name" value="ArsR-like_HTH"/>
</dbReference>
<evidence type="ECO:0000256" key="1">
    <source>
        <dbReference type="ARBA" id="ARBA00023015"/>
    </source>
</evidence>
<dbReference type="Proteomes" id="UP001595872">
    <property type="component" value="Unassembled WGS sequence"/>
</dbReference>
<evidence type="ECO:0000259" key="4">
    <source>
        <dbReference type="PROSITE" id="PS51118"/>
    </source>
</evidence>
<evidence type="ECO:0000313" key="5">
    <source>
        <dbReference type="EMBL" id="MFC4905991.1"/>
    </source>
</evidence>
<dbReference type="EMBL" id="JBHSIT010000001">
    <property type="protein sequence ID" value="MFC4905991.1"/>
    <property type="molecule type" value="Genomic_DNA"/>
</dbReference>
<comment type="caution">
    <text evidence="5">The sequence shown here is derived from an EMBL/GenBank/DDBJ whole genome shotgun (WGS) entry which is preliminary data.</text>
</comment>
<name>A0ABV9TRG5_9ACTN</name>
<gene>
    <name evidence="5" type="ORF">ACFPCY_01540</name>
</gene>
<dbReference type="RefSeq" id="WP_378251717.1">
    <property type="nucleotide sequence ID" value="NZ_JBHSIT010000001.1"/>
</dbReference>
<dbReference type="InterPro" id="IPR036390">
    <property type="entry name" value="WH_DNA-bd_sf"/>
</dbReference>
<dbReference type="PANTHER" id="PTHR33204">
    <property type="entry name" value="TRANSCRIPTIONAL REGULATOR, MARR FAMILY"/>
    <property type="match status" value="1"/>
</dbReference>
<feature type="domain" description="HTH hxlR-type" evidence="4">
    <location>
        <begin position="14"/>
        <end position="109"/>
    </location>
</feature>
<sequence length="129" mass="14335">MRTPLPADMFDELCPSSVSPIRFGDKWAGMIIRCLEGGPRRFSELRVALRNVTPKSLTQSLRSLERSGLISRHEQHRSVEYALTPLGRSLLGPIAAACAWAEEHWDELVDAHEAAYQATRESSAYPATA</sequence>
<dbReference type="SUPFAM" id="SSF46785">
    <property type="entry name" value="Winged helix' DNA-binding domain"/>
    <property type="match status" value="1"/>
</dbReference>
<keyword evidence="1" id="KW-0805">Transcription regulation</keyword>
<keyword evidence="3" id="KW-0804">Transcription</keyword>
<dbReference type="InterPro" id="IPR002577">
    <property type="entry name" value="HTH_HxlR"/>
</dbReference>
<dbReference type="Gene3D" id="1.10.10.10">
    <property type="entry name" value="Winged helix-like DNA-binding domain superfamily/Winged helix DNA-binding domain"/>
    <property type="match status" value="1"/>
</dbReference>
<protein>
    <submittedName>
        <fullName evidence="5">Winged helix-turn-helix transcriptional regulator</fullName>
    </submittedName>
</protein>
<keyword evidence="2" id="KW-0238">DNA-binding</keyword>
<dbReference type="Pfam" id="PF01638">
    <property type="entry name" value="HxlR"/>
    <property type="match status" value="1"/>
</dbReference>